<name>A0A7G9LCN4_9FLAO</name>
<accession>A0A7G9LCN4</accession>
<keyword evidence="2" id="KW-1185">Reference proteome</keyword>
<organism evidence="1 2">
    <name type="scientific">Polaribacter pectinis</name>
    <dbReference type="NCBI Taxonomy" id="2738844"/>
    <lineage>
        <taxon>Bacteria</taxon>
        <taxon>Pseudomonadati</taxon>
        <taxon>Bacteroidota</taxon>
        <taxon>Flavobacteriia</taxon>
        <taxon>Flavobacteriales</taxon>
        <taxon>Flavobacteriaceae</taxon>
    </lineage>
</organism>
<gene>
    <name evidence="1" type="ORF">H9W90_04465</name>
</gene>
<dbReference type="Proteomes" id="UP000515808">
    <property type="component" value="Chromosome"/>
</dbReference>
<dbReference type="RefSeq" id="WP_187483264.1">
    <property type="nucleotide sequence ID" value="NZ_CP060695.1"/>
</dbReference>
<dbReference type="AlphaFoldDB" id="A0A7G9LCN4"/>
<evidence type="ECO:0000313" key="2">
    <source>
        <dbReference type="Proteomes" id="UP000515808"/>
    </source>
</evidence>
<dbReference type="EMBL" id="CP060695">
    <property type="protein sequence ID" value="QNM86383.1"/>
    <property type="molecule type" value="Genomic_DNA"/>
</dbReference>
<reference evidence="1 2" key="1">
    <citation type="submission" date="2020-08" db="EMBL/GenBank/DDBJ databases">
        <title>Polaribacter sp. L12M9 isolated from gut of the Korean scallop.</title>
        <authorList>
            <person name="Jeong Y.S."/>
        </authorList>
    </citation>
    <scope>NUCLEOTIDE SEQUENCE [LARGE SCALE GENOMIC DNA]</scope>
    <source>
        <strain evidence="1 2">L12M9</strain>
    </source>
</reference>
<proteinExistence type="predicted"/>
<protein>
    <submittedName>
        <fullName evidence="1">Uncharacterized protein</fullName>
    </submittedName>
</protein>
<sequence length="131" mass="15622">MEKEITSLALAFELLKIIDNNNWLDIKFKLKNNKNVVRLYLKDNSLEPIFGAKVKQPFSVYLGKSSITLYFRANQEYITKGIETLRLDFNKPNQQEEFGDYYVRITDIKDIEKLIDFIFIKKLKLNYRNIF</sequence>
<evidence type="ECO:0000313" key="1">
    <source>
        <dbReference type="EMBL" id="QNM86383.1"/>
    </source>
</evidence>
<dbReference type="KEGG" id="ppec:H9W90_04465"/>